<dbReference type="Proteomes" id="UP000634136">
    <property type="component" value="Unassembled WGS sequence"/>
</dbReference>
<proteinExistence type="predicted"/>
<comment type="caution">
    <text evidence="2">The sequence shown here is derived from an EMBL/GenBank/DDBJ whole genome shotgun (WGS) entry which is preliminary data.</text>
</comment>
<dbReference type="EMBL" id="JAAIUW010000010">
    <property type="protein sequence ID" value="KAF7811889.1"/>
    <property type="molecule type" value="Genomic_DNA"/>
</dbReference>
<keyword evidence="3" id="KW-1185">Reference proteome</keyword>
<accession>A0A834T8J4</accession>
<feature type="region of interest" description="Disordered" evidence="1">
    <location>
        <begin position="1"/>
        <end position="52"/>
    </location>
</feature>
<evidence type="ECO:0000256" key="1">
    <source>
        <dbReference type="SAM" id="MobiDB-lite"/>
    </source>
</evidence>
<dbReference type="AlphaFoldDB" id="A0A834T8J4"/>
<protein>
    <submittedName>
        <fullName evidence="2">Uncharacterized protein</fullName>
    </submittedName>
</protein>
<gene>
    <name evidence="2" type="ORF">G2W53_032865</name>
</gene>
<organism evidence="2 3">
    <name type="scientific">Senna tora</name>
    <dbReference type="NCBI Taxonomy" id="362788"/>
    <lineage>
        <taxon>Eukaryota</taxon>
        <taxon>Viridiplantae</taxon>
        <taxon>Streptophyta</taxon>
        <taxon>Embryophyta</taxon>
        <taxon>Tracheophyta</taxon>
        <taxon>Spermatophyta</taxon>
        <taxon>Magnoliopsida</taxon>
        <taxon>eudicotyledons</taxon>
        <taxon>Gunneridae</taxon>
        <taxon>Pentapetalae</taxon>
        <taxon>rosids</taxon>
        <taxon>fabids</taxon>
        <taxon>Fabales</taxon>
        <taxon>Fabaceae</taxon>
        <taxon>Caesalpinioideae</taxon>
        <taxon>Cassia clade</taxon>
        <taxon>Senna</taxon>
    </lineage>
</organism>
<evidence type="ECO:0000313" key="3">
    <source>
        <dbReference type="Proteomes" id="UP000634136"/>
    </source>
</evidence>
<feature type="compositionally biased region" description="Polar residues" evidence="1">
    <location>
        <begin position="41"/>
        <end position="52"/>
    </location>
</feature>
<name>A0A834T8J4_9FABA</name>
<evidence type="ECO:0000313" key="2">
    <source>
        <dbReference type="EMBL" id="KAF7811889.1"/>
    </source>
</evidence>
<reference evidence="2" key="1">
    <citation type="submission" date="2020-09" db="EMBL/GenBank/DDBJ databases">
        <title>Genome-Enabled Discovery of Anthraquinone Biosynthesis in Senna tora.</title>
        <authorList>
            <person name="Kang S.-H."/>
            <person name="Pandey R.P."/>
            <person name="Lee C.-M."/>
            <person name="Sim J.-S."/>
            <person name="Jeong J.-T."/>
            <person name="Choi B.-S."/>
            <person name="Jung M."/>
            <person name="Ginzburg D."/>
            <person name="Zhao K."/>
            <person name="Won S.Y."/>
            <person name="Oh T.-J."/>
            <person name="Yu Y."/>
            <person name="Kim N.-H."/>
            <person name="Lee O.R."/>
            <person name="Lee T.-H."/>
            <person name="Bashyal P."/>
            <person name="Kim T.-S."/>
            <person name="Lee W.-H."/>
            <person name="Kawkins C."/>
            <person name="Kim C.-K."/>
            <person name="Kim J.S."/>
            <person name="Ahn B.O."/>
            <person name="Rhee S.Y."/>
            <person name="Sohng J.K."/>
        </authorList>
    </citation>
    <scope>NUCLEOTIDE SEQUENCE</scope>
    <source>
        <tissue evidence="2">Leaf</tissue>
    </source>
</reference>
<sequence>MRAPFMLHKKQISKQQHDGLKTTKVKKMSSEGPLSHVVSPEGNQTTLRISSI</sequence>